<dbReference type="AlphaFoldDB" id="A0A4S8QI70"/>
<feature type="region of interest" description="Disordered" evidence="1">
    <location>
        <begin position="348"/>
        <end position="369"/>
    </location>
</feature>
<dbReference type="RefSeq" id="WP_136535037.1">
    <property type="nucleotide sequence ID" value="NZ_STGY01000053.1"/>
</dbReference>
<dbReference type="SUPFAM" id="SSF52402">
    <property type="entry name" value="Adenine nucleotide alpha hydrolases-like"/>
    <property type="match status" value="1"/>
</dbReference>
<evidence type="ECO:0008006" key="4">
    <source>
        <dbReference type="Google" id="ProtNLM"/>
    </source>
</evidence>
<reference evidence="2 3" key="2">
    <citation type="submission" date="2019-05" db="EMBL/GenBank/DDBJ databases">
        <title>Glycomyces buryatensis sp. nov.</title>
        <authorList>
            <person name="Nikitina E."/>
        </authorList>
    </citation>
    <scope>NUCLEOTIDE SEQUENCE [LARGE SCALE GENOMIC DNA]</scope>
    <source>
        <strain evidence="2 3">18</strain>
    </source>
</reference>
<name>A0A4S8QI70_9ACTN</name>
<dbReference type="EMBL" id="STGY01000053">
    <property type="protein sequence ID" value="THV41089.1"/>
    <property type="molecule type" value="Genomic_DNA"/>
</dbReference>
<organism evidence="2 3">
    <name type="scientific">Glycomyces buryatensis</name>
    <dbReference type="NCBI Taxonomy" id="2570927"/>
    <lineage>
        <taxon>Bacteria</taxon>
        <taxon>Bacillati</taxon>
        <taxon>Actinomycetota</taxon>
        <taxon>Actinomycetes</taxon>
        <taxon>Glycomycetales</taxon>
        <taxon>Glycomycetaceae</taxon>
        <taxon>Glycomyces</taxon>
    </lineage>
</organism>
<dbReference type="Proteomes" id="UP000308760">
    <property type="component" value="Unassembled WGS sequence"/>
</dbReference>
<dbReference type="InterPro" id="IPR014729">
    <property type="entry name" value="Rossmann-like_a/b/a_fold"/>
</dbReference>
<dbReference type="OrthoDB" id="3265836at2"/>
<evidence type="ECO:0000256" key="1">
    <source>
        <dbReference type="SAM" id="MobiDB-lite"/>
    </source>
</evidence>
<proteinExistence type="predicted"/>
<dbReference type="Gene3D" id="3.40.50.620">
    <property type="entry name" value="HUPs"/>
    <property type="match status" value="1"/>
</dbReference>
<keyword evidence="3" id="KW-1185">Reference proteome</keyword>
<comment type="caution">
    <text evidence="2">The sequence shown here is derived from an EMBL/GenBank/DDBJ whole genome shotgun (WGS) entry which is preliminary data.</text>
</comment>
<evidence type="ECO:0000313" key="2">
    <source>
        <dbReference type="EMBL" id="THV41089.1"/>
    </source>
</evidence>
<evidence type="ECO:0000313" key="3">
    <source>
        <dbReference type="Proteomes" id="UP000308760"/>
    </source>
</evidence>
<accession>A0A4S8QI70</accession>
<sequence>MPRALIDRLTTWARPKRAPVEIESWSESGLPESEIPAEGDHGDLLWARGFLLTAEAHPLPVAHWRRIRLGGRHVSYDPRNPIALARAGSSWVALLGRAVDLGNWSAGHGRIAETLLRARLAGRGAMIERLDMLSGRYALFDGDGRAAFAQTDAAGMRGLFFATGTAAPCAASHAGLVAERIGAGPSAFPDPDLLRRELHAYALPGRATTAEGVVMLTPNTELDLGSGKVHRCFPREPRRERPADEVADELMPLLQGQLAALAERGPLEVSLTAGLDSRTTLALTKPLSDRFRYFTYDTVSGKGPSRRGVARDVAVSVELAARFGLDHRRIEVACRFPAEPLRSIMERNSPRHSNPGMAAAHRDQTPDPGLHLRSNLYEIGRAFYRARRNNLPEVLRAEDMTSLLTARRSRDPRLRDAFAEYIGATDFDRAQQLYDGADLFYWEHRAGMWLNAHLTESDIAFDTHILVNSRHVYRLLLSAPQADRQAGTVFLELIRRSWPEVLDLPVNGTRLA</sequence>
<reference evidence="3" key="1">
    <citation type="submission" date="2019-04" db="EMBL/GenBank/DDBJ databases">
        <title>Nocardioides xinjiangensis sp. nov.</title>
        <authorList>
            <person name="Liu S."/>
        </authorList>
    </citation>
    <scope>NUCLEOTIDE SEQUENCE [LARGE SCALE GENOMIC DNA]</scope>
    <source>
        <strain evidence="3">18</strain>
    </source>
</reference>
<gene>
    <name evidence="2" type="ORF">FAB82_13380</name>
</gene>
<protein>
    <recommendedName>
        <fullName evidence="4">Asparagine synthetase domain-containing protein</fullName>
    </recommendedName>
</protein>